<evidence type="ECO:0000313" key="4">
    <source>
        <dbReference type="Proteomes" id="UP001461341"/>
    </source>
</evidence>
<name>A0ABZ2YGJ8_9BACT</name>
<gene>
    <name evidence="3" type="ORF">QBE54_04805</name>
</gene>
<dbReference type="Pfam" id="PF01547">
    <property type="entry name" value="SBP_bac_1"/>
    <property type="match status" value="1"/>
</dbReference>
<evidence type="ECO:0000313" key="3">
    <source>
        <dbReference type="EMBL" id="WZL77044.1"/>
    </source>
</evidence>
<dbReference type="InterPro" id="IPR006059">
    <property type="entry name" value="SBP"/>
</dbReference>
<dbReference type="Gene3D" id="3.40.190.10">
    <property type="entry name" value="Periplasmic binding protein-like II"/>
    <property type="match status" value="1"/>
</dbReference>
<dbReference type="EMBL" id="CP121689">
    <property type="protein sequence ID" value="WZL77044.1"/>
    <property type="molecule type" value="Genomic_DNA"/>
</dbReference>
<protein>
    <submittedName>
        <fullName evidence="3">Extracellular solute-binding protein</fullName>
    </submittedName>
</protein>
<reference evidence="3 4" key="1">
    <citation type="submission" date="2023-03" db="EMBL/GenBank/DDBJ databases">
        <title>Novel Species.</title>
        <authorList>
            <person name="Ma S."/>
        </authorList>
    </citation>
    <scope>NUCLEOTIDE SEQUENCE [LARGE SCALE GENOMIC DNA]</scope>
    <source>
        <strain evidence="3 4">B11</strain>
    </source>
</reference>
<proteinExistence type="inferred from homology"/>
<comment type="subcellular location">
    <subcellularLocation>
        <location evidence="1">Periplasm</location>
    </subcellularLocation>
</comment>
<dbReference type="SUPFAM" id="SSF53850">
    <property type="entry name" value="Periplasmic binding protein-like II"/>
    <property type="match status" value="1"/>
</dbReference>
<accession>A0ABZ2YGJ8</accession>
<keyword evidence="4" id="KW-1185">Reference proteome</keyword>
<sequence length="443" mass="50058">MFWKKWMLLTLVLVGVILVGSIVLAQEKPKLNIWGRASFAPAQAYWVNSVLYEWAQEKGIDVKITWIPVGDIAAKVVTAVASGTEPDMVIGGMPYTKFAESGLLLPLDDVVDQLGRDDFFEVILQMGTINGKIYAIPMGWEITWLHIRKDLFEKAGVMDLLPFDNEEEVVQAAEKLTGVEEGVYGIGLPLGGTGYDCAWTFLLYWYGFGGGMMTERSSKGVVFGQEPYRSATKRVFAFFKDIYERGLTPPDSGEWVDISNNLAFLDGRVAMTSNPMSIWYAIMTGKPELVPKTLIVPDAFPINLGQESNFIFKSTKNPDLAKEALMVILGDKEKYRQGWCEQSQLYNLPIFKSQMQVLSENWKQGKYPVMLMDPYEAAMRIQFDEWPMTYPLGEATSVMEDFENGWMINDMVIRAVVRGEDPDKLIDEYDAKLKEMAKENYGE</sequence>
<organism evidence="3 4">
    <name type="scientific">Thermatribacter velox</name>
    <dbReference type="NCBI Taxonomy" id="3039681"/>
    <lineage>
        <taxon>Bacteria</taxon>
        <taxon>Pseudomonadati</taxon>
        <taxon>Atribacterota</taxon>
        <taxon>Atribacteria</taxon>
        <taxon>Atribacterales</taxon>
        <taxon>Thermatribacteraceae</taxon>
        <taxon>Thermatribacter</taxon>
    </lineage>
</organism>
<dbReference type="RefSeq" id="WP_369019210.1">
    <property type="nucleotide sequence ID" value="NZ_CP121689.1"/>
</dbReference>
<dbReference type="PANTHER" id="PTHR43649:SF12">
    <property type="entry name" value="DIACETYLCHITOBIOSE BINDING PROTEIN DASA"/>
    <property type="match status" value="1"/>
</dbReference>
<dbReference type="InterPro" id="IPR050490">
    <property type="entry name" value="Bact_solute-bd_prot1"/>
</dbReference>
<dbReference type="Proteomes" id="UP001461341">
    <property type="component" value="Chromosome"/>
</dbReference>
<evidence type="ECO:0000256" key="2">
    <source>
        <dbReference type="ARBA" id="ARBA00008520"/>
    </source>
</evidence>
<evidence type="ECO:0000256" key="1">
    <source>
        <dbReference type="ARBA" id="ARBA00004418"/>
    </source>
</evidence>
<comment type="similarity">
    <text evidence="2">Belongs to the bacterial solute-binding protein 1 family.</text>
</comment>
<dbReference type="PANTHER" id="PTHR43649">
    <property type="entry name" value="ARABINOSE-BINDING PROTEIN-RELATED"/>
    <property type="match status" value="1"/>
</dbReference>